<dbReference type="EMBL" id="UINC01209088">
    <property type="protein sequence ID" value="SVE31944.1"/>
    <property type="molecule type" value="Genomic_DNA"/>
</dbReference>
<feature type="region of interest" description="Disordered" evidence="8">
    <location>
        <begin position="68"/>
        <end position="87"/>
    </location>
</feature>
<dbReference type="GO" id="GO:0016020">
    <property type="term" value="C:membrane"/>
    <property type="evidence" value="ECO:0007669"/>
    <property type="project" value="UniProtKB-ARBA"/>
</dbReference>
<organism evidence="10">
    <name type="scientific">marine metagenome</name>
    <dbReference type="NCBI Taxonomy" id="408172"/>
    <lineage>
        <taxon>unclassified sequences</taxon>
        <taxon>metagenomes</taxon>
        <taxon>ecological metagenomes</taxon>
    </lineage>
</organism>
<keyword evidence="3 9" id="KW-0812">Transmembrane</keyword>
<dbReference type="InterPro" id="IPR003369">
    <property type="entry name" value="TatA/B/E"/>
</dbReference>
<accession>A0A383CII2</accession>
<name>A0A383CII2_9ZZZZ</name>
<keyword evidence="5 9" id="KW-1133">Transmembrane helix</keyword>
<evidence type="ECO:0000313" key="10">
    <source>
        <dbReference type="EMBL" id="SVE31944.1"/>
    </source>
</evidence>
<evidence type="ECO:0000256" key="5">
    <source>
        <dbReference type="ARBA" id="ARBA00022989"/>
    </source>
</evidence>
<keyword evidence="2" id="KW-0813">Transport</keyword>
<proteinExistence type="predicted"/>
<keyword evidence="6" id="KW-0811">Translocation</keyword>
<feature type="transmembrane region" description="Helical" evidence="9">
    <location>
        <begin position="6"/>
        <end position="23"/>
    </location>
</feature>
<evidence type="ECO:0000256" key="7">
    <source>
        <dbReference type="ARBA" id="ARBA00023136"/>
    </source>
</evidence>
<gene>
    <name evidence="10" type="ORF">METZ01_LOCUS484798</name>
</gene>
<comment type="subcellular location">
    <subcellularLocation>
        <location evidence="1">Membrane</location>
        <topology evidence="1">Single-pass membrane protein</topology>
    </subcellularLocation>
</comment>
<evidence type="ECO:0000256" key="4">
    <source>
        <dbReference type="ARBA" id="ARBA00022927"/>
    </source>
</evidence>
<keyword evidence="4" id="KW-0653">Protein transport</keyword>
<evidence type="ECO:0000256" key="9">
    <source>
        <dbReference type="SAM" id="Phobius"/>
    </source>
</evidence>
<evidence type="ECO:0000256" key="1">
    <source>
        <dbReference type="ARBA" id="ARBA00004167"/>
    </source>
</evidence>
<dbReference type="GO" id="GO:0015031">
    <property type="term" value="P:protein transport"/>
    <property type="evidence" value="ECO:0007669"/>
    <property type="project" value="UniProtKB-KW"/>
</dbReference>
<evidence type="ECO:0008006" key="11">
    <source>
        <dbReference type="Google" id="ProtNLM"/>
    </source>
</evidence>
<protein>
    <recommendedName>
        <fullName evidence="11">Twin-arginine translocase TatA/TatE family subunit</fullName>
    </recommendedName>
</protein>
<reference evidence="10" key="1">
    <citation type="submission" date="2018-05" db="EMBL/GenBank/DDBJ databases">
        <authorList>
            <person name="Lanie J.A."/>
            <person name="Ng W.-L."/>
            <person name="Kazmierczak K.M."/>
            <person name="Andrzejewski T.M."/>
            <person name="Davidsen T.M."/>
            <person name="Wayne K.J."/>
            <person name="Tettelin H."/>
            <person name="Glass J.I."/>
            <person name="Rusch D."/>
            <person name="Podicherti R."/>
            <person name="Tsui H.-C.T."/>
            <person name="Winkler M.E."/>
        </authorList>
    </citation>
    <scope>NUCLEOTIDE SEQUENCE</scope>
</reference>
<dbReference type="Gene3D" id="1.20.5.3310">
    <property type="match status" value="1"/>
</dbReference>
<evidence type="ECO:0000256" key="2">
    <source>
        <dbReference type="ARBA" id="ARBA00022448"/>
    </source>
</evidence>
<evidence type="ECO:0000256" key="8">
    <source>
        <dbReference type="SAM" id="MobiDB-lite"/>
    </source>
</evidence>
<keyword evidence="7 9" id="KW-0472">Membrane</keyword>
<dbReference type="PRINTS" id="PR01506">
    <property type="entry name" value="TATBPROTEIN"/>
</dbReference>
<dbReference type="AlphaFoldDB" id="A0A383CII2"/>
<dbReference type="Pfam" id="PF02416">
    <property type="entry name" value="TatA_B_E"/>
    <property type="match status" value="1"/>
</dbReference>
<evidence type="ECO:0000256" key="6">
    <source>
        <dbReference type="ARBA" id="ARBA00023010"/>
    </source>
</evidence>
<sequence>MEFLGIGPTEFLMILTVSFIFLGPSRMMGLARKIGGLVRELRQAVNEIPALVALEDDSDEVDKRELTDSYRLDLEDEQHRGDKSSNG</sequence>
<evidence type="ECO:0000256" key="3">
    <source>
        <dbReference type="ARBA" id="ARBA00022692"/>
    </source>
</evidence>